<dbReference type="InterPro" id="IPR003601">
    <property type="entry name" value="Topo_IA_2"/>
</dbReference>
<dbReference type="InterPro" id="IPR013825">
    <property type="entry name" value="Topo_IA_cen_sub2"/>
</dbReference>
<dbReference type="GO" id="GO:0006265">
    <property type="term" value="P:DNA topological change"/>
    <property type="evidence" value="ECO:0007669"/>
    <property type="project" value="InterPro"/>
</dbReference>
<feature type="domain" description="Topo IA-type catalytic" evidence="12">
    <location>
        <begin position="119"/>
        <end position="579"/>
    </location>
</feature>
<name>A0A267MD81_LACJH</name>
<comment type="similarity">
    <text evidence="2">Belongs to the type IA topoisomerase family.</text>
</comment>
<evidence type="ECO:0000256" key="10">
    <source>
        <dbReference type="ARBA" id="ARBA00032877"/>
    </source>
</evidence>
<dbReference type="PANTHER" id="PTHR11390:SF21">
    <property type="entry name" value="DNA TOPOISOMERASE 3-ALPHA"/>
    <property type="match status" value="1"/>
</dbReference>
<dbReference type="GO" id="GO:0006310">
    <property type="term" value="P:DNA recombination"/>
    <property type="evidence" value="ECO:0007669"/>
    <property type="project" value="TreeGrafter"/>
</dbReference>
<feature type="domain" description="Toprim" evidence="11">
    <location>
        <begin position="2"/>
        <end position="148"/>
    </location>
</feature>
<dbReference type="InterPro" id="IPR000380">
    <property type="entry name" value="Topo_IA"/>
</dbReference>
<proteinExistence type="inferred from homology"/>
<evidence type="ECO:0000313" key="13">
    <source>
        <dbReference type="EMBL" id="PAB56878.1"/>
    </source>
</evidence>
<evidence type="ECO:0000259" key="12">
    <source>
        <dbReference type="PROSITE" id="PS52039"/>
    </source>
</evidence>
<dbReference type="InterPro" id="IPR003602">
    <property type="entry name" value="Topo_IA_DNA-bd_dom"/>
</dbReference>
<keyword evidence="4" id="KW-0799">Topoisomerase</keyword>
<dbReference type="GO" id="GO:0006281">
    <property type="term" value="P:DNA repair"/>
    <property type="evidence" value="ECO:0007669"/>
    <property type="project" value="TreeGrafter"/>
</dbReference>
<evidence type="ECO:0000256" key="4">
    <source>
        <dbReference type="ARBA" id="ARBA00023029"/>
    </source>
</evidence>
<dbReference type="SMART" id="SM00493">
    <property type="entry name" value="TOPRIM"/>
    <property type="match status" value="1"/>
</dbReference>
<dbReference type="PANTHER" id="PTHR11390">
    <property type="entry name" value="PROKARYOTIC DNA TOPOISOMERASE"/>
    <property type="match status" value="1"/>
</dbReference>
<dbReference type="PROSITE" id="PS50880">
    <property type="entry name" value="TOPRIM"/>
    <property type="match status" value="1"/>
</dbReference>
<evidence type="ECO:0000256" key="9">
    <source>
        <dbReference type="ARBA" id="ARBA00032235"/>
    </source>
</evidence>
<keyword evidence="6" id="KW-0413">Isomerase</keyword>
<dbReference type="Gene3D" id="3.40.50.140">
    <property type="match status" value="1"/>
</dbReference>
<gene>
    <name evidence="13" type="ORF">A3Q24_01170</name>
</gene>
<dbReference type="AlphaFoldDB" id="A0A267MD81"/>
<dbReference type="InterPro" id="IPR013497">
    <property type="entry name" value="Topo_IA_cen"/>
</dbReference>
<dbReference type="Pfam" id="PF01131">
    <property type="entry name" value="Topoisom_bac"/>
    <property type="match status" value="1"/>
</dbReference>
<keyword evidence="5" id="KW-0238">DNA-binding</keyword>
<protein>
    <recommendedName>
        <fullName evidence="3">DNA topoisomerase</fullName>
        <ecNumber evidence="3">5.6.2.1</ecNumber>
    </recommendedName>
    <alternativeName>
        <fullName evidence="10">Omega-protein</fullName>
    </alternativeName>
    <alternativeName>
        <fullName evidence="9">Relaxing enzyme</fullName>
    </alternativeName>
    <alternativeName>
        <fullName evidence="7">Swivelase</fullName>
    </alternativeName>
    <alternativeName>
        <fullName evidence="8">Untwisting enzyme</fullName>
    </alternativeName>
</protein>
<dbReference type="Gene3D" id="1.10.460.10">
    <property type="entry name" value="Topoisomerase I, domain 2"/>
    <property type="match status" value="1"/>
</dbReference>
<evidence type="ECO:0000256" key="3">
    <source>
        <dbReference type="ARBA" id="ARBA00012891"/>
    </source>
</evidence>
<evidence type="ECO:0000256" key="6">
    <source>
        <dbReference type="ARBA" id="ARBA00023235"/>
    </source>
</evidence>
<dbReference type="InterPro" id="IPR013824">
    <property type="entry name" value="Topo_IA_cen_sub1"/>
</dbReference>
<dbReference type="InterPro" id="IPR023405">
    <property type="entry name" value="Topo_IA_core_domain"/>
</dbReference>
<evidence type="ECO:0000259" key="11">
    <source>
        <dbReference type="PROSITE" id="PS50880"/>
    </source>
</evidence>
<accession>A0A267MD81</accession>
<dbReference type="InterPro" id="IPR006171">
    <property type="entry name" value="TOPRIM_dom"/>
</dbReference>
<evidence type="ECO:0000256" key="8">
    <source>
        <dbReference type="ARBA" id="ARBA00031985"/>
    </source>
</evidence>
<dbReference type="SMART" id="SM00437">
    <property type="entry name" value="TOP1Ac"/>
    <property type="match status" value="1"/>
</dbReference>
<dbReference type="InterPro" id="IPR013826">
    <property type="entry name" value="Topo_IA_cen_sub3"/>
</dbReference>
<dbReference type="Gene3D" id="2.70.20.10">
    <property type="entry name" value="Topoisomerase I, domain 3"/>
    <property type="match status" value="1"/>
</dbReference>
<dbReference type="EMBL" id="NIBD01000006">
    <property type="protein sequence ID" value="PAB56878.1"/>
    <property type="molecule type" value="Genomic_DNA"/>
</dbReference>
<dbReference type="EC" id="5.6.2.1" evidence="3"/>
<comment type="catalytic activity">
    <reaction evidence="1">
        <text>ATP-independent breakage of single-stranded DNA, followed by passage and rejoining.</text>
        <dbReference type="EC" id="5.6.2.1"/>
    </reaction>
</comment>
<dbReference type="SMART" id="SM00436">
    <property type="entry name" value="TOP1Bc"/>
    <property type="match status" value="1"/>
</dbReference>
<dbReference type="Gene3D" id="1.10.290.10">
    <property type="entry name" value="Topoisomerase I, domain 4"/>
    <property type="match status" value="1"/>
</dbReference>
<evidence type="ECO:0000256" key="2">
    <source>
        <dbReference type="ARBA" id="ARBA00009446"/>
    </source>
</evidence>
<comment type="caution">
    <text evidence="13">The sequence shown here is derived from an EMBL/GenBank/DDBJ whole genome shotgun (WGS) entry which is preliminary data.</text>
</comment>
<dbReference type="SUPFAM" id="SSF56712">
    <property type="entry name" value="Prokaryotic type I DNA topoisomerase"/>
    <property type="match status" value="1"/>
</dbReference>
<evidence type="ECO:0000256" key="5">
    <source>
        <dbReference type="ARBA" id="ARBA00023125"/>
    </source>
</evidence>
<dbReference type="GO" id="GO:0003677">
    <property type="term" value="F:DNA binding"/>
    <property type="evidence" value="ECO:0007669"/>
    <property type="project" value="UniProtKB-KW"/>
</dbReference>
<dbReference type="RefSeq" id="WP_095182511.1">
    <property type="nucleotide sequence ID" value="NZ_NIBD01000006.1"/>
</dbReference>
<sequence>MKLLILAEKFSAYQKFFQVLGGRTGTIENDTYELVHSHGHLLQLLDPQYQVTEDKVKRYAEWNSYEAFPWNLNDFAWKKTYIDQDAKENLQQIKQAAQDKDAIVIATDSDPSGEGDLLAWEIIDAIGWRSTVYRAYFSTESKIKEAIINRKDVSDKYHNGEYLEALSRERFDYGSMQLSRIATLAAKQGGYNPQALRLGRFKSAVVEIVYKQWLEIKNYVKKPYYEVRYKDANGNIFKRNFNEDSDFRFFKKEQADKDLLNYQSDNIVIDSTVTKTTEPPALLNLMGLADLLSKKGFSPQQVKNTYQKMYEDDYVSYPRTEDTKVDQKDFDELLPLVDSIANVVGIDKSLLTHRTARKKYITAKADHGANRPGIKVPENLASLETKYGKCGREIYIALAKAYLAILCEDYVYEQQKAHLINNPTFESTINIPKKLNYKLVFDEKTLESNNDNPENTASAFLSTANPYIYLGSNPTPAKPTLSFLRKFLKKNKIGTGATQLKTISDMSQNNDPTALLKIKNNVYELTFNGLTSALLTQGCQISDPRVTKQLLDYMKQVKLFKMESQKIPTLITSIVSHDMPLIRQNIHKIQGNPVLQKLYKELNLPERVDGIYQPTSESINFSRIFGKHKFTDEEIKLLLQGQKIEVKCKSKNGRDLIVAGKLGKKIYKGKEFWGFSFKKEDIKFPNDGTRSTGIFKPTGETITFKNIWSDHQFTATEIQSLLNGEQITVNGKSKQGTPLSVTGKLAKQEYKGKKYWGFSYDRNSLKFIDNDHFQGVYAPTGKEIRFKNVWSTHKFTDSEKEKLLQGQKIRIKLRTKKGFWYATGGLKEQEYKGKKFWGFYVEKREWA</sequence>
<dbReference type="GO" id="GO:0003917">
    <property type="term" value="F:DNA topoisomerase type I (single strand cut, ATP-independent) activity"/>
    <property type="evidence" value="ECO:0007669"/>
    <property type="project" value="UniProtKB-EC"/>
</dbReference>
<dbReference type="PROSITE" id="PS52039">
    <property type="entry name" value="TOPO_IA_2"/>
    <property type="match status" value="1"/>
</dbReference>
<dbReference type="GO" id="GO:0043597">
    <property type="term" value="C:cytoplasmic replication fork"/>
    <property type="evidence" value="ECO:0007669"/>
    <property type="project" value="TreeGrafter"/>
</dbReference>
<dbReference type="Pfam" id="PF01751">
    <property type="entry name" value="Toprim"/>
    <property type="match status" value="1"/>
</dbReference>
<evidence type="ECO:0000256" key="7">
    <source>
        <dbReference type="ARBA" id="ARBA00030003"/>
    </source>
</evidence>
<dbReference type="Proteomes" id="UP000216008">
    <property type="component" value="Unassembled WGS sequence"/>
</dbReference>
<evidence type="ECO:0000256" key="1">
    <source>
        <dbReference type="ARBA" id="ARBA00000213"/>
    </source>
</evidence>
<organism evidence="13 14">
    <name type="scientific">Lactobacillus johnsonii</name>
    <dbReference type="NCBI Taxonomy" id="33959"/>
    <lineage>
        <taxon>Bacteria</taxon>
        <taxon>Bacillati</taxon>
        <taxon>Bacillota</taxon>
        <taxon>Bacilli</taxon>
        <taxon>Lactobacillales</taxon>
        <taxon>Lactobacillaceae</taxon>
        <taxon>Lactobacillus</taxon>
    </lineage>
</organism>
<reference evidence="13 14" key="1">
    <citation type="submission" date="2017-05" db="EMBL/GenBank/DDBJ databases">
        <title>Lactobacillus johnsonii from commercial turkeys.</title>
        <authorList>
            <person name="Johnson T.J."/>
            <person name="Youmans B."/>
        </authorList>
    </citation>
    <scope>NUCLEOTIDE SEQUENCE [LARGE SCALE GENOMIC DNA]</scope>
    <source>
        <strain evidence="13 14">UMNLJ114</strain>
    </source>
</reference>
<evidence type="ECO:0000313" key="14">
    <source>
        <dbReference type="Proteomes" id="UP000216008"/>
    </source>
</evidence>